<dbReference type="AlphaFoldDB" id="A0A0G1BCF6"/>
<proteinExistence type="predicted"/>
<accession>A0A0G1BCF6</accession>
<protein>
    <submittedName>
        <fullName evidence="2">Uncharacterized protein</fullName>
    </submittedName>
</protein>
<keyword evidence="1" id="KW-0472">Membrane</keyword>
<organism evidence="2 3">
    <name type="scientific">Candidatus Daviesbacteria bacterium GW2011_GWA2_42_7</name>
    <dbReference type="NCBI Taxonomy" id="1618425"/>
    <lineage>
        <taxon>Bacteria</taxon>
        <taxon>Candidatus Daviesiibacteriota</taxon>
    </lineage>
</organism>
<evidence type="ECO:0000313" key="3">
    <source>
        <dbReference type="Proteomes" id="UP000034785"/>
    </source>
</evidence>
<evidence type="ECO:0000256" key="1">
    <source>
        <dbReference type="SAM" id="Phobius"/>
    </source>
</evidence>
<name>A0A0G1BCF6_9BACT</name>
<feature type="transmembrane region" description="Helical" evidence="1">
    <location>
        <begin position="38"/>
        <end position="57"/>
    </location>
</feature>
<feature type="transmembrane region" description="Helical" evidence="1">
    <location>
        <begin position="64"/>
        <end position="84"/>
    </location>
</feature>
<dbReference type="EMBL" id="LCEJ01000006">
    <property type="protein sequence ID" value="KKS71050.1"/>
    <property type="molecule type" value="Genomic_DNA"/>
</dbReference>
<dbReference type="Proteomes" id="UP000034785">
    <property type="component" value="Unassembled WGS sequence"/>
</dbReference>
<reference evidence="2 3" key="1">
    <citation type="journal article" date="2015" name="Nature">
        <title>rRNA introns, odd ribosomes, and small enigmatic genomes across a large radiation of phyla.</title>
        <authorList>
            <person name="Brown C.T."/>
            <person name="Hug L.A."/>
            <person name="Thomas B.C."/>
            <person name="Sharon I."/>
            <person name="Castelle C.J."/>
            <person name="Singh A."/>
            <person name="Wilkins M.J."/>
            <person name="Williams K.H."/>
            <person name="Banfield J.F."/>
        </authorList>
    </citation>
    <scope>NUCLEOTIDE SEQUENCE [LARGE SCALE GENOMIC DNA]</scope>
</reference>
<feature type="transmembrane region" description="Helical" evidence="1">
    <location>
        <begin position="90"/>
        <end position="108"/>
    </location>
</feature>
<gene>
    <name evidence="2" type="ORF">UV41_C0006G0002</name>
</gene>
<feature type="transmembrane region" description="Helical" evidence="1">
    <location>
        <begin position="7"/>
        <end position="26"/>
    </location>
</feature>
<sequence length="119" mass="13017">MEDRDKVLWVLAGIGTMGFLWALVLVGMETEVPPSANFVLYVAVFAFVWALMCRYGLGLYALSLFFIGCTAHIFLSGLAAMITLEVLSPVVQGGAGLFWLIILSLLLLQARSHKLPQRG</sequence>
<keyword evidence="1" id="KW-0812">Transmembrane</keyword>
<keyword evidence="1" id="KW-1133">Transmembrane helix</keyword>
<comment type="caution">
    <text evidence="2">The sequence shown here is derived from an EMBL/GenBank/DDBJ whole genome shotgun (WGS) entry which is preliminary data.</text>
</comment>
<evidence type="ECO:0000313" key="2">
    <source>
        <dbReference type="EMBL" id="KKS71050.1"/>
    </source>
</evidence>